<reference evidence="2 3" key="1">
    <citation type="submission" date="2016-07" db="EMBL/GenBank/DDBJ databases">
        <title>Pervasive Adenine N6-methylation of Active Genes in Fungi.</title>
        <authorList>
            <consortium name="DOE Joint Genome Institute"/>
            <person name="Mondo S.J."/>
            <person name="Dannebaum R.O."/>
            <person name="Kuo R.C."/>
            <person name="Labutti K."/>
            <person name="Haridas S."/>
            <person name="Kuo A."/>
            <person name="Salamov A."/>
            <person name="Ahrendt S.R."/>
            <person name="Lipzen A."/>
            <person name="Sullivan W."/>
            <person name="Andreopoulos W.B."/>
            <person name="Clum A."/>
            <person name="Lindquist E."/>
            <person name="Daum C."/>
            <person name="Ramamoorthy G.K."/>
            <person name="Gryganskyi A."/>
            <person name="Culley D."/>
            <person name="Magnuson J.K."/>
            <person name="James T.Y."/>
            <person name="O'Malley M.A."/>
            <person name="Stajich J.E."/>
            <person name="Spatafora J.W."/>
            <person name="Visel A."/>
            <person name="Grigoriev I.V."/>
        </authorList>
    </citation>
    <scope>NUCLEOTIDE SEQUENCE [LARGE SCALE GENOMIC DNA]</scope>
    <source>
        <strain evidence="2 3">NRRL 3301</strain>
    </source>
</reference>
<keyword evidence="3" id="KW-1185">Reference proteome</keyword>
<dbReference type="AlphaFoldDB" id="A0A1X2GCR3"/>
<comment type="caution">
    <text evidence="2">The sequence shown here is derived from an EMBL/GenBank/DDBJ whole genome shotgun (WGS) entry which is preliminary data.</text>
</comment>
<name>A0A1X2GCR3_9FUNG</name>
<organism evidence="2 3">
    <name type="scientific">Hesseltinella vesiculosa</name>
    <dbReference type="NCBI Taxonomy" id="101127"/>
    <lineage>
        <taxon>Eukaryota</taxon>
        <taxon>Fungi</taxon>
        <taxon>Fungi incertae sedis</taxon>
        <taxon>Mucoromycota</taxon>
        <taxon>Mucoromycotina</taxon>
        <taxon>Mucoromycetes</taxon>
        <taxon>Mucorales</taxon>
        <taxon>Cunninghamellaceae</taxon>
        <taxon>Hesseltinella</taxon>
    </lineage>
</organism>
<evidence type="ECO:0000313" key="2">
    <source>
        <dbReference type="EMBL" id="ORX50852.1"/>
    </source>
</evidence>
<accession>A0A1X2GCR3</accession>
<evidence type="ECO:0000313" key="3">
    <source>
        <dbReference type="Proteomes" id="UP000242146"/>
    </source>
</evidence>
<proteinExistence type="predicted"/>
<evidence type="ECO:0000256" key="1">
    <source>
        <dbReference type="SAM" id="MobiDB-lite"/>
    </source>
</evidence>
<gene>
    <name evidence="2" type="ORF">DM01DRAFT_1337452</name>
</gene>
<feature type="region of interest" description="Disordered" evidence="1">
    <location>
        <begin position="75"/>
        <end position="94"/>
    </location>
</feature>
<dbReference type="Proteomes" id="UP000242146">
    <property type="component" value="Unassembled WGS sequence"/>
</dbReference>
<protein>
    <submittedName>
        <fullName evidence="2">Uncharacterized protein</fullName>
    </submittedName>
</protein>
<dbReference type="EMBL" id="MCGT01000022">
    <property type="protein sequence ID" value="ORX50852.1"/>
    <property type="molecule type" value="Genomic_DNA"/>
</dbReference>
<sequence>MVTHLVCIASLARPSITTYADPAAALANVAGFLGRAIVTHYPKPPSCHRPKKYQATNQRLGYFVSAAHPLLASHTSLVADRPTPASQGRPRRYPSSQPWLVAWAREG</sequence>